<reference evidence="3" key="2">
    <citation type="journal article" date="2021" name="PeerJ">
        <title>Extensive microbial diversity within the chicken gut microbiome revealed by metagenomics and culture.</title>
        <authorList>
            <person name="Gilroy R."/>
            <person name="Ravi A."/>
            <person name="Getino M."/>
            <person name="Pursley I."/>
            <person name="Horton D.L."/>
            <person name="Alikhan N.F."/>
            <person name="Baker D."/>
            <person name="Gharbi K."/>
            <person name="Hall N."/>
            <person name="Watson M."/>
            <person name="Adriaenssens E.M."/>
            <person name="Foster-Nyarko E."/>
            <person name="Jarju S."/>
            <person name="Secka A."/>
            <person name="Antonio M."/>
            <person name="Oren A."/>
            <person name="Chaudhuri R.R."/>
            <person name="La Ragione R."/>
            <person name="Hildebrand F."/>
            <person name="Pallen M.J."/>
        </authorList>
    </citation>
    <scope>NUCLEOTIDE SEQUENCE</scope>
    <source>
        <strain evidence="3">CHK187-14744</strain>
    </source>
</reference>
<dbReference type="EMBL" id="DVLT01000042">
    <property type="protein sequence ID" value="HIU02866.1"/>
    <property type="molecule type" value="Genomic_DNA"/>
</dbReference>
<dbReference type="InterPro" id="IPR007487">
    <property type="entry name" value="ABC_transpt-TYRBP-like"/>
</dbReference>
<keyword evidence="2" id="KW-0732">Signal</keyword>
<evidence type="ECO:0000256" key="2">
    <source>
        <dbReference type="SAM" id="SignalP"/>
    </source>
</evidence>
<reference evidence="3" key="1">
    <citation type="submission" date="2020-10" db="EMBL/GenBank/DDBJ databases">
        <authorList>
            <person name="Gilroy R."/>
        </authorList>
    </citation>
    <scope>NUCLEOTIDE SEQUENCE</scope>
    <source>
        <strain evidence="3">CHK187-14744</strain>
    </source>
</reference>
<dbReference type="Proteomes" id="UP000824164">
    <property type="component" value="Unassembled WGS sequence"/>
</dbReference>
<organism evidence="3 4">
    <name type="scientific">Candidatus Onthocola gallistercoris</name>
    <dbReference type="NCBI Taxonomy" id="2840876"/>
    <lineage>
        <taxon>Bacteria</taxon>
        <taxon>Bacillati</taxon>
        <taxon>Bacillota</taxon>
        <taxon>Bacilli</taxon>
        <taxon>Candidatus Onthocola</taxon>
    </lineage>
</organism>
<dbReference type="Pfam" id="PF04392">
    <property type="entry name" value="ABC_sub_bind"/>
    <property type="match status" value="1"/>
</dbReference>
<sequence>MKKIFALMMAGVLAVSALTACSSQTGETEPASADSGSSDSGQTSASSDDVTYKIGVLQLIEHAALDAANEGFVAALDDSGINYEIDQQNAQGDQTACQTIAEKLVNDGDDLILAIGTPAAQAVAGTTSDIPIIGTAITDFAQSGLVDSNEAPGGNVTGTSDLTPVADQIDLLHELLPEAKTIGLLYCSAESNSDIQVKMAEEACAELGLTTERYSVASSNEIQSVIESMIGKVDAIYAPTDNVIANGMNTVAMVANENKIPVICGEENMVNAGGLVSYSIDYYDLGYMAGEMAVKILKGEATPADMPIQYLDASSCTLVTNEDTAAEIGVDLSVLDGAAAGGTSEESTAAEE</sequence>
<gene>
    <name evidence="3" type="ORF">IAB63_06390</name>
</gene>
<evidence type="ECO:0000313" key="4">
    <source>
        <dbReference type="Proteomes" id="UP000824164"/>
    </source>
</evidence>
<evidence type="ECO:0000313" key="3">
    <source>
        <dbReference type="EMBL" id="HIU02866.1"/>
    </source>
</evidence>
<feature type="compositionally biased region" description="Low complexity" evidence="1">
    <location>
        <begin position="31"/>
        <end position="46"/>
    </location>
</feature>
<feature type="chain" id="PRO_5039127068" evidence="2">
    <location>
        <begin position="20"/>
        <end position="352"/>
    </location>
</feature>
<evidence type="ECO:0000256" key="1">
    <source>
        <dbReference type="SAM" id="MobiDB-lite"/>
    </source>
</evidence>
<protein>
    <submittedName>
        <fullName evidence="3">ABC transporter substrate-binding protein</fullName>
    </submittedName>
</protein>
<comment type="caution">
    <text evidence="3">The sequence shown here is derived from an EMBL/GenBank/DDBJ whole genome shotgun (WGS) entry which is preliminary data.</text>
</comment>
<dbReference type="PROSITE" id="PS51257">
    <property type="entry name" value="PROKAR_LIPOPROTEIN"/>
    <property type="match status" value="1"/>
</dbReference>
<dbReference type="AlphaFoldDB" id="A0A9D1HGE9"/>
<dbReference type="SUPFAM" id="SSF53822">
    <property type="entry name" value="Periplasmic binding protein-like I"/>
    <property type="match status" value="1"/>
</dbReference>
<dbReference type="InterPro" id="IPR028082">
    <property type="entry name" value="Peripla_BP_I"/>
</dbReference>
<name>A0A9D1HGE9_9FIRM</name>
<dbReference type="Gene3D" id="3.40.50.2300">
    <property type="match status" value="2"/>
</dbReference>
<dbReference type="CDD" id="cd06325">
    <property type="entry name" value="PBP1_ABC_unchar_transporter"/>
    <property type="match status" value="1"/>
</dbReference>
<dbReference type="PANTHER" id="PTHR35271">
    <property type="entry name" value="ABC TRANSPORTER, SUBSTRATE-BINDING LIPOPROTEIN-RELATED"/>
    <property type="match status" value="1"/>
</dbReference>
<accession>A0A9D1HGE9</accession>
<feature type="signal peptide" evidence="2">
    <location>
        <begin position="1"/>
        <end position="19"/>
    </location>
</feature>
<proteinExistence type="predicted"/>
<feature type="region of interest" description="Disordered" evidence="1">
    <location>
        <begin position="25"/>
        <end position="46"/>
    </location>
</feature>
<dbReference type="PANTHER" id="PTHR35271:SF1">
    <property type="entry name" value="ABC TRANSPORTER, SUBSTRATE-BINDING LIPOPROTEIN"/>
    <property type="match status" value="1"/>
</dbReference>